<protein>
    <submittedName>
        <fullName evidence="6">Protein kinase domain-containing protein</fullName>
    </submittedName>
</protein>
<dbReference type="InterPro" id="IPR008271">
    <property type="entry name" value="Ser/Thr_kinase_AS"/>
</dbReference>
<accession>A0A2A6CXZ8</accession>
<dbReference type="AlphaFoldDB" id="A0A2A6CXZ8"/>
<keyword evidence="3" id="KW-0418">Kinase</keyword>
<dbReference type="InterPro" id="IPR050339">
    <property type="entry name" value="CC_SR_Kinase"/>
</dbReference>
<accession>A0A8R1YY94</accession>
<evidence type="ECO:0000256" key="1">
    <source>
        <dbReference type="ARBA" id="ARBA00022679"/>
    </source>
</evidence>
<organism evidence="6 7">
    <name type="scientific">Pristionchus pacificus</name>
    <name type="common">Parasitic nematode worm</name>
    <dbReference type="NCBI Taxonomy" id="54126"/>
    <lineage>
        <taxon>Eukaryota</taxon>
        <taxon>Metazoa</taxon>
        <taxon>Ecdysozoa</taxon>
        <taxon>Nematoda</taxon>
        <taxon>Chromadorea</taxon>
        <taxon>Rhabditida</taxon>
        <taxon>Rhabditina</taxon>
        <taxon>Diplogasteromorpha</taxon>
        <taxon>Diplogasteroidea</taxon>
        <taxon>Neodiplogasteridae</taxon>
        <taxon>Pristionchus</taxon>
    </lineage>
</organism>
<dbReference type="GO" id="GO:0004694">
    <property type="term" value="F:eukaryotic translation initiation factor 2alpha kinase activity"/>
    <property type="evidence" value="ECO:0000318"/>
    <property type="project" value="GO_Central"/>
</dbReference>
<keyword evidence="1" id="KW-0808">Transferase</keyword>
<evidence type="ECO:0000313" key="6">
    <source>
        <dbReference type="EnsemblMetazoa" id="PPA36503.1"/>
    </source>
</evidence>
<dbReference type="Gene3D" id="1.10.510.10">
    <property type="entry name" value="Transferase(Phosphotransferase) domain 1"/>
    <property type="match status" value="1"/>
</dbReference>
<proteinExistence type="inferred from homology"/>
<keyword evidence="2" id="KW-0547">Nucleotide-binding</keyword>
<dbReference type="GO" id="GO:0005737">
    <property type="term" value="C:cytoplasm"/>
    <property type="evidence" value="ECO:0000318"/>
    <property type="project" value="GO_Central"/>
</dbReference>
<evidence type="ECO:0000256" key="5">
    <source>
        <dbReference type="ARBA" id="ARBA00037982"/>
    </source>
</evidence>
<keyword evidence="7" id="KW-1185">Reference proteome</keyword>
<dbReference type="GO" id="GO:0006446">
    <property type="term" value="P:regulation of translational initiation"/>
    <property type="evidence" value="ECO:0000318"/>
    <property type="project" value="GO_Central"/>
</dbReference>
<dbReference type="Pfam" id="PF00069">
    <property type="entry name" value="Pkinase"/>
    <property type="match status" value="1"/>
</dbReference>
<dbReference type="SUPFAM" id="SSF56112">
    <property type="entry name" value="Protein kinase-like (PK-like)"/>
    <property type="match status" value="1"/>
</dbReference>
<dbReference type="EnsemblMetazoa" id="PPA36503.1">
    <property type="protein sequence ID" value="PPA36503.1"/>
    <property type="gene ID" value="WBGene00274872"/>
</dbReference>
<dbReference type="PANTHER" id="PTHR11042">
    <property type="entry name" value="EUKARYOTIC TRANSLATION INITIATION FACTOR 2-ALPHA KINASE EIF2-ALPHA KINASE -RELATED"/>
    <property type="match status" value="1"/>
</dbReference>
<comment type="similarity">
    <text evidence="5">Belongs to the protein kinase superfamily. Ser/Thr protein kinase family. GCN2 subfamily.</text>
</comment>
<reference evidence="7" key="1">
    <citation type="journal article" date="2008" name="Nat. Genet.">
        <title>The Pristionchus pacificus genome provides a unique perspective on nematode lifestyle and parasitism.</title>
        <authorList>
            <person name="Dieterich C."/>
            <person name="Clifton S.W."/>
            <person name="Schuster L.N."/>
            <person name="Chinwalla A."/>
            <person name="Delehaunty K."/>
            <person name="Dinkelacker I."/>
            <person name="Fulton L."/>
            <person name="Fulton R."/>
            <person name="Godfrey J."/>
            <person name="Minx P."/>
            <person name="Mitreva M."/>
            <person name="Roeseler W."/>
            <person name="Tian H."/>
            <person name="Witte H."/>
            <person name="Yang S.P."/>
            <person name="Wilson R.K."/>
            <person name="Sommer R.J."/>
        </authorList>
    </citation>
    <scope>NUCLEOTIDE SEQUENCE [LARGE SCALE GENOMIC DNA]</scope>
    <source>
        <strain evidence="7">PS312</strain>
    </source>
</reference>
<dbReference type="SMART" id="SM00220">
    <property type="entry name" value="S_TKc"/>
    <property type="match status" value="1"/>
</dbReference>
<gene>
    <name evidence="6" type="primary">WBGene00274872</name>
</gene>
<dbReference type="InterPro" id="IPR000719">
    <property type="entry name" value="Prot_kinase_dom"/>
</dbReference>
<evidence type="ECO:0000313" key="7">
    <source>
        <dbReference type="Proteomes" id="UP000005239"/>
    </source>
</evidence>
<reference evidence="6" key="2">
    <citation type="submission" date="2022-06" db="UniProtKB">
        <authorList>
            <consortium name="EnsemblMetazoa"/>
        </authorList>
    </citation>
    <scope>IDENTIFICATION</scope>
    <source>
        <strain evidence="6">PS312</strain>
    </source>
</reference>
<evidence type="ECO:0000256" key="4">
    <source>
        <dbReference type="ARBA" id="ARBA00022840"/>
    </source>
</evidence>
<sequence length="216" mass="25250">MIRQRKSLFKQLVSAVEYIHNNGLIHRDLKPSNILFVDENHLKICDLGIVALEVEDTRSNKGTPMYMAPEQGCLKYNFKVDIFALGLIFAEMCIPAEQKPNIFYSIRYNQLLNAEIMNADTVITKLRQFRTKQCYQIEFVTWLTKIKSEERPTCEEILQHAYLKEDSMMQRRMAERLDEMLIHKCPRCAKAIVKVSKRYLSGLESSFESYVIRDGL</sequence>
<name>A0A2A6CXZ8_PRIPA</name>
<evidence type="ECO:0000256" key="2">
    <source>
        <dbReference type="ARBA" id="ARBA00022741"/>
    </source>
</evidence>
<dbReference type="InterPro" id="IPR011009">
    <property type="entry name" value="Kinase-like_dom_sf"/>
</dbReference>
<dbReference type="PROSITE" id="PS50011">
    <property type="entry name" value="PROTEIN_KINASE_DOM"/>
    <property type="match status" value="1"/>
</dbReference>
<dbReference type="GO" id="GO:0017148">
    <property type="term" value="P:negative regulation of translation"/>
    <property type="evidence" value="ECO:0000318"/>
    <property type="project" value="GO_Central"/>
</dbReference>
<evidence type="ECO:0000256" key="3">
    <source>
        <dbReference type="ARBA" id="ARBA00022777"/>
    </source>
</evidence>
<dbReference type="GO" id="GO:0005634">
    <property type="term" value="C:nucleus"/>
    <property type="evidence" value="ECO:0000318"/>
    <property type="project" value="GO_Central"/>
</dbReference>
<keyword evidence="4" id="KW-0067">ATP-binding</keyword>
<dbReference type="PROSITE" id="PS00108">
    <property type="entry name" value="PROTEIN_KINASE_ST"/>
    <property type="match status" value="1"/>
</dbReference>
<dbReference type="GO" id="GO:0005524">
    <property type="term" value="F:ATP binding"/>
    <property type="evidence" value="ECO:0007669"/>
    <property type="project" value="UniProtKB-KW"/>
</dbReference>
<dbReference type="Proteomes" id="UP000005239">
    <property type="component" value="Unassembled WGS sequence"/>
</dbReference>
<dbReference type="PANTHER" id="PTHR11042:SF91">
    <property type="entry name" value="EUKARYOTIC TRANSLATION INITIATION FACTOR 2-ALPHA KINASE"/>
    <property type="match status" value="1"/>
</dbReference>